<dbReference type="GO" id="GO:0016491">
    <property type="term" value="F:oxidoreductase activity"/>
    <property type="evidence" value="ECO:0007669"/>
    <property type="project" value="UniProtKB-KW"/>
</dbReference>
<comment type="similarity">
    <text evidence="2">Belongs to the SsuE family. Isf subfamily.</text>
</comment>
<dbReference type="Gene3D" id="3.40.50.360">
    <property type="match status" value="1"/>
</dbReference>
<proteinExistence type="inferred from homology"/>
<dbReference type="Proteomes" id="UP001596547">
    <property type="component" value="Unassembled WGS sequence"/>
</dbReference>
<evidence type="ECO:0000313" key="5">
    <source>
        <dbReference type="Proteomes" id="UP001596547"/>
    </source>
</evidence>
<comment type="caution">
    <text evidence="4">The sequence shown here is derived from an EMBL/GenBank/DDBJ whole genome shotgun (WGS) entry which is preliminary data.</text>
</comment>
<dbReference type="AlphaFoldDB" id="A0ABD6A4H8"/>
<accession>A0ABD6A4H8</accession>
<dbReference type="GeneID" id="79314216"/>
<feature type="domain" description="NADPH-dependent FMN reductase-like" evidence="3">
    <location>
        <begin position="5"/>
        <end position="142"/>
    </location>
</feature>
<dbReference type="EMBL" id="JBHTBF010000001">
    <property type="protein sequence ID" value="MFC7315257.1"/>
    <property type="molecule type" value="Genomic_DNA"/>
</dbReference>
<dbReference type="PANTHER" id="PTHR30543">
    <property type="entry name" value="CHROMATE REDUCTASE"/>
    <property type="match status" value="1"/>
</dbReference>
<evidence type="ECO:0000259" key="3">
    <source>
        <dbReference type="Pfam" id="PF03358"/>
    </source>
</evidence>
<dbReference type="Pfam" id="PF03358">
    <property type="entry name" value="FMN_red"/>
    <property type="match status" value="1"/>
</dbReference>
<evidence type="ECO:0000256" key="2">
    <source>
        <dbReference type="ARBA" id="ARBA00038292"/>
    </source>
</evidence>
<evidence type="ECO:0000256" key="1">
    <source>
        <dbReference type="ARBA" id="ARBA00001966"/>
    </source>
</evidence>
<dbReference type="RefSeq" id="WP_276304662.1">
    <property type="nucleotide sequence ID" value="NZ_CP119992.1"/>
</dbReference>
<keyword evidence="4" id="KW-0560">Oxidoreductase</keyword>
<sequence length="192" mass="20785">MNDTHVVAVCGSLRDASFTRIALDRALSAAEEFGASTDHVDLRGLDLPVFDPDERDAGDADELRRRVDAADSLILGSPVYHGSYSSALKNALDYCGFDEFEHTTVGLLAVSGGAFPVTTLDHLRSVCRALNAWVVPHQAAIPGSRSQFDGTEFLDASIEKRVETLGRRVVEYAHIEPDPRTVESIENVGGDD</sequence>
<dbReference type="EC" id="1.-.-.-" evidence="4"/>
<protein>
    <submittedName>
        <fullName evidence="4">NADPH-dependent FMN reductase</fullName>
        <ecNumber evidence="4">1.-.-.-</ecNumber>
    </submittedName>
</protein>
<organism evidence="4 5">
    <name type="scientific">Halomarina halobia</name>
    <dbReference type="NCBI Taxonomy" id="3033386"/>
    <lineage>
        <taxon>Archaea</taxon>
        <taxon>Methanobacteriati</taxon>
        <taxon>Methanobacteriota</taxon>
        <taxon>Stenosarchaea group</taxon>
        <taxon>Halobacteria</taxon>
        <taxon>Halobacteriales</taxon>
        <taxon>Natronomonadaceae</taxon>
        <taxon>Halomarina</taxon>
    </lineage>
</organism>
<name>A0ABD6A4H8_9EURY</name>
<dbReference type="InterPro" id="IPR005025">
    <property type="entry name" value="FMN_Rdtase-like_dom"/>
</dbReference>
<gene>
    <name evidence="4" type="ORF">ACFQPE_00390</name>
</gene>
<reference evidence="4 5" key="1">
    <citation type="journal article" date="2019" name="Int. J. Syst. Evol. Microbiol.">
        <title>The Global Catalogue of Microorganisms (GCM) 10K type strain sequencing project: providing services to taxonomists for standard genome sequencing and annotation.</title>
        <authorList>
            <consortium name="The Broad Institute Genomics Platform"/>
            <consortium name="The Broad Institute Genome Sequencing Center for Infectious Disease"/>
            <person name="Wu L."/>
            <person name="Ma J."/>
        </authorList>
    </citation>
    <scope>NUCLEOTIDE SEQUENCE [LARGE SCALE GENOMIC DNA]</scope>
    <source>
        <strain evidence="4 5">PSR21</strain>
    </source>
</reference>
<comment type="cofactor">
    <cofactor evidence="1">
        <name>[4Fe-4S] cluster</name>
        <dbReference type="ChEBI" id="CHEBI:49883"/>
    </cofactor>
</comment>
<evidence type="ECO:0000313" key="4">
    <source>
        <dbReference type="EMBL" id="MFC7315257.1"/>
    </source>
</evidence>
<dbReference type="SUPFAM" id="SSF52218">
    <property type="entry name" value="Flavoproteins"/>
    <property type="match status" value="1"/>
</dbReference>
<dbReference type="InterPro" id="IPR029039">
    <property type="entry name" value="Flavoprotein-like_sf"/>
</dbReference>
<keyword evidence="5" id="KW-1185">Reference proteome</keyword>
<dbReference type="InterPro" id="IPR050712">
    <property type="entry name" value="NAD(P)H-dep_reductase"/>
</dbReference>
<dbReference type="PANTHER" id="PTHR30543:SF21">
    <property type="entry name" value="NAD(P)H-DEPENDENT FMN REDUCTASE LOT6"/>
    <property type="match status" value="1"/>
</dbReference>